<dbReference type="InterPro" id="IPR049704">
    <property type="entry name" value="Aminotrans_3_PPA_site"/>
</dbReference>
<reference evidence="6 7" key="1">
    <citation type="submission" date="2018-06" db="EMBL/GenBank/DDBJ databases">
        <title>Comparative genomics of Bradyrhizobium nodulating Arachidis hypogaea.</title>
        <authorList>
            <person name="Li Y."/>
        </authorList>
    </citation>
    <scope>NUCLEOTIDE SEQUENCE [LARGE SCALE GENOMIC DNA]</scope>
    <source>
        <strain evidence="6 7">CCBAU 051107</strain>
    </source>
</reference>
<feature type="modified residue" description="N6-(pyridoxal phosphate)lysine" evidence="5">
    <location>
        <position position="250"/>
    </location>
</feature>
<dbReference type="InterPro" id="IPR005814">
    <property type="entry name" value="Aminotrans_3"/>
</dbReference>
<evidence type="ECO:0000313" key="6">
    <source>
        <dbReference type="EMBL" id="QOZ65603.1"/>
    </source>
</evidence>
<organism evidence="6 7">
    <name type="scientific">Bradyrhizobium arachidis</name>
    <dbReference type="NCBI Taxonomy" id="858423"/>
    <lineage>
        <taxon>Bacteria</taxon>
        <taxon>Pseudomonadati</taxon>
        <taxon>Pseudomonadota</taxon>
        <taxon>Alphaproteobacteria</taxon>
        <taxon>Hyphomicrobiales</taxon>
        <taxon>Nitrobacteraceae</taxon>
        <taxon>Bradyrhizobium</taxon>
    </lineage>
</organism>
<dbReference type="PROSITE" id="PS00600">
    <property type="entry name" value="AA_TRANSFER_CLASS_3"/>
    <property type="match status" value="1"/>
</dbReference>
<dbReference type="NCBIfam" id="TIGR00707">
    <property type="entry name" value="argD"/>
    <property type="match status" value="1"/>
</dbReference>
<dbReference type="NCBIfam" id="NF002325">
    <property type="entry name" value="PRK01278.1"/>
    <property type="match status" value="1"/>
</dbReference>
<feature type="binding site" evidence="5">
    <location>
        <begin position="221"/>
        <end position="224"/>
    </location>
    <ligand>
        <name>pyridoxal 5'-phosphate</name>
        <dbReference type="ChEBI" id="CHEBI:597326"/>
    </ligand>
</feature>
<dbReference type="PANTHER" id="PTHR11986:SF113">
    <property type="entry name" value="SUCCINYLORNITHINE TRANSAMINASE"/>
    <property type="match status" value="1"/>
</dbReference>
<evidence type="ECO:0000256" key="3">
    <source>
        <dbReference type="ARBA" id="ARBA00022679"/>
    </source>
</evidence>
<dbReference type="InterPro" id="IPR015424">
    <property type="entry name" value="PyrdxlP-dep_Trfase"/>
</dbReference>
<accession>A0AAE7TEE5</accession>
<evidence type="ECO:0000256" key="2">
    <source>
        <dbReference type="ARBA" id="ARBA00022576"/>
    </source>
</evidence>
<dbReference type="InterPro" id="IPR004636">
    <property type="entry name" value="AcOrn/SuccOrn_fam"/>
</dbReference>
<dbReference type="GO" id="GO:0030170">
    <property type="term" value="F:pyridoxal phosphate binding"/>
    <property type="evidence" value="ECO:0007669"/>
    <property type="project" value="InterPro"/>
</dbReference>
<feature type="binding site" evidence="5">
    <location>
        <begin position="103"/>
        <end position="104"/>
    </location>
    <ligand>
        <name>pyridoxal 5'-phosphate</name>
        <dbReference type="ChEBI" id="CHEBI:597326"/>
    </ligand>
</feature>
<dbReference type="Proteomes" id="UP000594015">
    <property type="component" value="Chromosome"/>
</dbReference>
<sequence>MIVMTNSAAPHLLPVFARADLGFERGEGCWLIATNGERYLDFTSGVAVNALGHAHPALVKALQEQATKLWHMSNLFQSPDGEKLAARLCSESFADFVFFCNSGAEALEGVIKLVRHHHFSKGHPERYRIITFEGAFHGRTLATLAATGSAKYLEGFGPPMDGFDQVPHGDIEAVKKAIGPQTAGILIEPIQGEGGVRSSPPAFLKALRQLCNEKGLLLAFDEVQTGMGRTGDLFAHRRTGVTPDVMSLAKALGGGFPIGAVLATAEAASGMGPGSHGSTFGGNPLAISAANAVLDVMLKPGFFDHVQKMSLLLKQKLASVIDRHPDVVSEVRGEGLLIGIKAVVPSGDLVAALRNEKLLTVGAGDNVVRFLPPLIVTETEIEDSVARLERACTALAGNKRAAS</sequence>
<keyword evidence="5" id="KW-0028">Amino-acid biosynthesis</keyword>
<dbReference type="GO" id="GO:0005737">
    <property type="term" value="C:cytoplasm"/>
    <property type="evidence" value="ECO:0007669"/>
    <property type="project" value="UniProtKB-SubCell"/>
</dbReference>
<name>A0AAE7TEE5_9BRAD</name>
<comment type="pathway">
    <text evidence="5">Amino-acid biosynthesis; L-arginine biosynthesis; N(2)-acetyl-L-ornithine from L-glutamate: step 4/4.</text>
</comment>
<keyword evidence="4 5" id="KW-0663">Pyridoxal phosphate</keyword>
<evidence type="ECO:0000313" key="7">
    <source>
        <dbReference type="Proteomes" id="UP000594015"/>
    </source>
</evidence>
<comment type="similarity">
    <text evidence="5">Belongs to the class-III pyridoxal-phosphate-dependent aminotransferase family. ArgD subfamily.</text>
</comment>
<keyword evidence="3 5" id="KW-0808">Transferase</keyword>
<comment type="subcellular location">
    <subcellularLocation>
        <location evidence="5">Cytoplasm</location>
    </subcellularLocation>
</comment>
<protein>
    <recommendedName>
        <fullName evidence="5">Acetylornithine aminotransferase</fullName>
        <shortName evidence="5">ACOAT</shortName>
        <ecNumber evidence="5">2.6.1.11</ecNumber>
    </recommendedName>
</protein>
<comment type="cofactor">
    <cofactor evidence="5">
        <name>pyridoxal 5'-phosphate</name>
        <dbReference type="ChEBI" id="CHEBI:597326"/>
    </cofactor>
    <text evidence="5">Binds 1 pyridoxal phosphate per subunit.</text>
</comment>
<feature type="binding site" evidence="5">
    <location>
        <position position="139"/>
    </location>
    <ligand>
        <name>N(2)-acetyl-L-ornithine</name>
        <dbReference type="ChEBI" id="CHEBI:57805"/>
    </ligand>
</feature>
<dbReference type="Gene3D" id="3.40.640.10">
    <property type="entry name" value="Type I PLP-dependent aspartate aminotransferase-like (Major domain)"/>
    <property type="match status" value="1"/>
</dbReference>
<dbReference type="GO" id="GO:0006526">
    <property type="term" value="P:L-arginine biosynthetic process"/>
    <property type="evidence" value="ECO:0007669"/>
    <property type="project" value="UniProtKB-UniRule"/>
</dbReference>
<dbReference type="FunFam" id="3.40.640.10:FF:000004">
    <property type="entry name" value="Acetylornithine aminotransferase"/>
    <property type="match status" value="1"/>
</dbReference>
<evidence type="ECO:0000256" key="4">
    <source>
        <dbReference type="ARBA" id="ARBA00022898"/>
    </source>
</evidence>
<dbReference type="Pfam" id="PF00202">
    <property type="entry name" value="Aminotran_3"/>
    <property type="match status" value="1"/>
</dbReference>
<dbReference type="InterPro" id="IPR050103">
    <property type="entry name" value="Class-III_PLP-dep_AT"/>
</dbReference>
<dbReference type="HAMAP" id="MF_01107">
    <property type="entry name" value="ArgD_aminotrans_3"/>
    <property type="match status" value="1"/>
</dbReference>
<keyword evidence="5" id="KW-0963">Cytoplasm</keyword>
<dbReference type="EMBL" id="CP030050">
    <property type="protein sequence ID" value="QOZ65603.1"/>
    <property type="molecule type" value="Genomic_DNA"/>
</dbReference>
<dbReference type="InterPro" id="IPR015422">
    <property type="entry name" value="PyrdxlP-dep_Trfase_small"/>
</dbReference>
<dbReference type="SUPFAM" id="SSF53383">
    <property type="entry name" value="PLP-dependent transferases"/>
    <property type="match status" value="1"/>
</dbReference>
<comment type="subunit">
    <text evidence="5">Homodimer.</text>
</comment>
<dbReference type="Gene3D" id="3.90.1150.10">
    <property type="entry name" value="Aspartate Aminotransferase, domain 1"/>
    <property type="match status" value="1"/>
</dbReference>
<dbReference type="CDD" id="cd00610">
    <property type="entry name" value="OAT_like"/>
    <property type="match status" value="1"/>
</dbReference>
<gene>
    <name evidence="5" type="primary">argD</name>
    <name evidence="6" type="ORF">WN72_03390</name>
</gene>
<dbReference type="EC" id="2.6.1.11" evidence="5"/>
<dbReference type="KEGG" id="barh:WN72_03390"/>
<comment type="catalytic activity">
    <reaction evidence="5">
        <text>N(2)-acetyl-L-ornithine + 2-oxoglutarate = N-acetyl-L-glutamate 5-semialdehyde + L-glutamate</text>
        <dbReference type="Rhea" id="RHEA:18049"/>
        <dbReference type="ChEBI" id="CHEBI:16810"/>
        <dbReference type="ChEBI" id="CHEBI:29123"/>
        <dbReference type="ChEBI" id="CHEBI:29985"/>
        <dbReference type="ChEBI" id="CHEBI:57805"/>
        <dbReference type="EC" id="2.6.1.11"/>
    </reaction>
</comment>
<dbReference type="PANTHER" id="PTHR11986">
    <property type="entry name" value="AMINOTRANSFERASE CLASS III"/>
    <property type="match status" value="1"/>
</dbReference>
<dbReference type="InterPro" id="IPR015421">
    <property type="entry name" value="PyrdxlP-dep_Trfase_major"/>
</dbReference>
<feature type="binding site" evidence="5">
    <location>
        <position position="136"/>
    </location>
    <ligand>
        <name>pyridoxal 5'-phosphate</name>
        <dbReference type="ChEBI" id="CHEBI:597326"/>
    </ligand>
</feature>
<dbReference type="PIRSF" id="PIRSF000521">
    <property type="entry name" value="Transaminase_4ab_Lys_Orn"/>
    <property type="match status" value="1"/>
</dbReference>
<feature type="binding site" evidence="5">
    <location>
        <position position="279"/>
    </location>
    <ligand>
        <name>pyridoxal 5'-phosphate</name>
        <dbReference type="ChEBI" id="CHEBI:597326"/>
    </ligand>
</feature>
<comment type="miscellaneous">
    <text evidence="5">May also have succinyldiaminopimelate aminotransferase activity, thus carrying out the corresponding step in lysine biosynthesis.</text>
</comment>
<dbReference type="AlphaFoldDB" id="A0AAE7TEE5"/>
<dbReference type="GO" id="GO:0042802">
    <property type="term" value="F:identical protein binding"/>
    <property type="evidence" value="ECO:0007669"/>
    <property type="project" value="TreeGrafter"/>
</dbReference>
<feature type="binding site" evidence="5">
    <location>
        <position position="278"/>
    </location>
    <ligand>
        <name>N(2)-acetyl-L-ornithine</name>
        <dbReference type="ChEBI" id="CHEBI:57805"/>
    </ligand>
</feature>
<evidence type="ECO:0000256" key="5">
    <source>
        <dbReference type="HAMAP-Rule" id="MF_01107"/>
    </source>
</evidence>
<keyword evidence="2 5" id="KW-0032">Aminotransferase</keyword>
<proteinExistence type="inferred from homology"/>
<evidence type="ECO:0000256" key="1">
    <source>
        <dbReference type="ARBA" id="ARBA00022571"/>
    </source>
</evidence>
<dbReference type="GO" id="GO:0003992">
    <property type="term" value="F:N2-acetyl-L-ornithine:2-oxoglutarate 5-aminotransferase activity"/>
    <property type="evidence" value="ECO:0007669"/>
    <property type="project" value="UniProtKB-UniRule"/>
</dbReference>
<keyword evidence="1 5" id="KW-0055">Arginine biosynthesis</keyword>